<evidence type="ECO:0000313" key="2">
    <source>
        <dbReference type="Proteomes" id="UP000518752"/>
    </source>
</evidence>
<evidence type="ECO:0000313" key="1">
    <source>
        <dbReference type="EMBL" id="KAF5387499.1"/>
    </source>
</evidence>
<dbReference type="SUPFAM" id="SSF52047">
    <property type="entry name" value="RNI-like"/>
    <property type="match status" value="1"/>
</dbReference>
<organism evidence="1 2">
    <name type="scientific">Collybiopsis confluens</name>
    <dbReference type="NCBI Taxonomy" id="2823264"/>
    <lineage>
        <taxon>Eukaryota</taxon>
        <taxon>Fungi</taxon>
        <taxon>Dikarya</taxon>
        <taxon>Basidiomycota</taxon>
        <taxon>Agaricomycotina</taxon>
        <taxon>Agaricomycetes</taxon>
        <taxon>Agaricomycetidae</taxon>
        <taxon>Agaricales</taxon>
        <taxon>Marasmiineae</taxon>
        <taxon>Omphalotaceae</taxon>
        <taxon>Collybiopsis</taxon>
    </lineage>
</organism>
<dbReference type="AlphaFoldDB" id="A0A8H5HQN9"/>
<keyword evidence="2" id="KW-1185">Reference proteome</keyword>
<dbReference type="Proteomes" id="UP000518752">
    <property type="component" value="Unassembled WGS sequence"/>
</dbReference>
<dbReference type="Gene3D" id="3.80.10.10">
    <property type="entry name" value="Ribonuclease Inhibitor"/>
    <property type="match status" value="1"/>
</dbReference>
<evidence type="ECO:0008006" key="3">
    <source>
        <dbReference type="Google" id="ProtNLM"/>
    </source>
</evidence>
<name>A0A8H5HQN9_9AGAR</name>
<protein>
    <recommendedName>
        <fullName evidence="3">F-box domain-containing protein</fullName>
    </recommendedName>
</protein>
<reference evidence="1 2" key="1">
    <citation type="journal article" date="2020" name="ISME J.">
        <title>Uncovering the hidden diversity of litter-decomposition mechanisms in mushroom-forming fungi.</title>
        <authorList>
            <person name="Floudas D."/>
            <person name="Bentzer J."/>
            <person name="Ahren D."/>
            <person name="Johansson T."/>
            <person name="Persson P."/>
            <person name="Tunlid A."/>
        </authorList>
    </citation>
    <scope>NUCLEOTIDE SEQUENCE [LARGE SCALE GENOMIC DNA]</scope>
    <source>
        <strain evidence="1 2">CBS 406.79</strain>
    </source>
</reference>
<comment type="caution">
    <text evidence="1">The sequence shown here is derived from an EMBL/GenBank/DDBJ whole genome shotgun (WGS) entry which is preliminary data.</text>
</comment>
<gene>
    <name evidence="1" type="ORF">D9757_006514</name>
</gene>
<dbReference type="EMBL" id="JAACJN010000031">
    <property type="protein sequence ID" value="KAF5387499.1"/>
    <property type="molecule type" value="Genomic_DNA"/>
</dbReference>
<accession>A0A8H5HQN9</accession>
<dbReference type="OrthoDB" id="2447803at2759"/>
<dbReference type="InterPro" id="IPR032675">
    <property type="entry name" value="LRR_dom_sf"/>
</dbReference>
<proteinExistence type="predicted"/>
<sequence length="558" mass="63072">MSSACQVIDIVQCIVAYCDARTNARNVLVCKAWSKVALDAVWSHLTSLKPLVELFGKTCSVKDDVISYEYENSPSVGALKRFETIYRSRIRTLELASDAGEFAPALSIMARIRGEGPLLPNLQSLTWSGLASGGLTEFSVMFMHGGIHSFSIISDERDTVESFASYCEAISYRMPKLRSLHLDIWPVDVYQKPILDTVQKLPHLKELTLPPFEDPSEVILGLRDSLELRLTYLGTFLYEILPQNSILSGPFRNTGFQHLSEVDLYCSYDFAARFFQNVNPLNEIRTITLTSINHQPAGNFREVMWQIASTCHHLQSLALRFKNKTRDAVDDLSLHPSPDDLIHFEDIGPLLHKCPDITDFTLEFPYVIQIDDSDVKDIAQSWPALKAFKLADQIPTLSPSFDYTKKLTLASLAHFSRYCPRIEFICLNVYATGDGIPPLSIIPSAIADSKSPGVFQNIRSFQFDSSPIDNSARVACYLAHLCSGSNVPDLVYGSVWEEDVIADDREWVEKWETAEETFKVVLEMKTILENSMKKKELEYQKRIEELELGLTRKRKTLD</sequence>